<evidence type="ECO:0000256" key="7">
    <source>
        <dbReference type="SAM" id="MobiDB-lite"/>
    </source>
</evidence>
<dbReference type="Gene3D" id="3.10.10.10">
    <property type="entry name" value="HIV Type 1 Reverse Transcriptase, subunit A, domain 1"/>
    <property type="match status" value="1"/>
</dbReference>
<evidence type="ECO:0000256" key="5">
    <source>
        <dbReference type="ARBA" id="ARBA00022801"/>
    </source>
</evidence>
<dbReference type="EMBL" id="CACRXK020002941">
    <property type="protein sequence ID" value="CAB3996762.1"/>
    <property type="molecule type" value="Genomic_DNA"/>
</dbReference>
<dbReference type="PANTHER" id="PTHR37984:SF9">
    <property type="entry name" value="INTEGRASE CATALYTIC DOMAIN-CONTAINING PROTEIN"/>
    <property type="match status" value="1"/>
</dbReference>
<evidence type="ECO:0000256" key="3">
    <source>
        <dbReference type="ARBA" id="ARBA00022722"/>
    </source>
</evidence>
<dbReference type="Proteomes" id="UP001152795">
    <property type="component" value="Unassembled WGS sequence"/>
</dbReference>
<keyword evidence="3" id="KW-0540">Nuclease</keyword>
<dbReference type="GO" id="GO:0016787">
    <property type="term" value="F:hydrolase activity"/>
    <property type="evidence" value="ECO:0007669"/>
    <property type="project" value="UniProtKB-KW"/>
</dbReference>
<reference evidence="8" key="1">
    <citation type="submission" date="2020-04" db="EMBL/GenBank/DDBJ databases">
        <authorList>
            <person name="Alioto T."/>
            <person name="Alioto T."/>
            <person name="Gomez Garrido J."/>
        </authorList>
    </citation>
    <scope>NUCLEOTIDE SEQUENCE</scope>
    <source>
        <strain evidence="8">A484AB</strain>
    </source>
</reference>
<accession>A0A6S7H225</accession>
<dbReference type="Gene3D" id="3.30.70.270">
    <property type="match status" value="2"/>
</dbReference>
<protein>
    <submittedName>
        <fullName evidence="8">Uncharacterized protein</fullName>
    </submittedName>
</protein>
<keyword evidence="2" id="KW-0548">Nucleotidyltransferase</keyword>
<dbReference type="InterPro" id="IPR043502">
    <property type="entry name" value="DNA/RNA_pol_sf"/>
</dbReference>
<evidence type="ECO:0000256" key="1">
    <source>
        <dbReference type="ARBA" id="ARBA00022679"/>
    </source>
</evidence>
<name>A0A6S7H225_PARCT</name>
<evidence type="ECO:0000313" key="9">
    <source>
        <dbReference type="Proteomes" id="UP001152795"/>
    </source>
</evidence>
<organism evidence="8 9">
    <name type="scientific">Paramuricea clavata</name>
    <name type="common">Red gorgonian</name>
    <name type="synonym">Violescent sea-whip</name>
    <dbReference type="NCBI Taxonomy" id="317549"/>
    <lineage>
        <taxon>Eukaryota</taxon>
        <taxon>Metazoa</taxon>
        <taxon>Cnidaria</taxon>
        <taxon>Anthozoa</taxon>
        <taxon>Octocorallia</taxon>
        <taxon>Malacalcyonacea</taxon>
        <taxon>Plexauridae</taxon>
        <taxon>Paramuricea</taxon>
    </lineage>
</organism>
<dbReference type="Pfam" id="PF17917">
    <property type="entry name" value="RT_RNaseH"/>
    <property type="match status" value="1"/>
</dbReference>
<keyword evidence="6" id="KW-0695">RNA-directed DNA polymerase</keyword>
<dbReference type="PANTHER" id="PTHR37984">
    <property type="entry name" value="PROTEIN CBG26694"/>
    <property type="match status" value="1"/>
</dbReference>
<feature type="region of interest" description="Disordered" evidence="7">
    <location>
        <begin position="555"/>
        <end position="598"/>
    </location>
</feature>
<evidence type="ECO:0000256" key="2">
    <source>
        <dbReference type="ARBA" id="ARBA00022695"/>
    </source>
</evidence>
<dbReference type="InterPro" id="IPR041373">
    <property type="entry name" value="RT_RNaseH"/>
</dbReference>
<feature type="compositionally biased region" description="Basic and acidic residues" evidence="7">
    <location>
        <begin position="556"/>
        <end position="567"/>
    </location>
</feature>
<keyword evidence="9" id="KW-1185">Reference proteome</keyword>
<gene>
    <name evidence="8" type="ORF">PACLA_8A047652</name>
</gene>
<keyword evidence="1" id="KW-0808">Transferase</keyword>
<evidence type="ECO:0000256" key="4">
    <source>
        <dbReference type="ARBA" id="ARBA00022759"/>
    </source>
</evidence>
<sequence>MADTRCQSCLASMQVIQRIGLSKRDLIPVTMHMYAANNHGIKILGAVILRFSGPSKSGKVLETRQITYVTNDSNKIFLSREACTELGLITESFPTVGEAADQLTISPPQQTPIPTAQNHTTIPCNCPRRQLQPPKPTQLPLPATEANRARLENWLLDYYHSSTFNTCEHQPLPLMEGEQMRLMIDPNAEPKAHHTPIPVPLHWQSEVKAGLDQDVALGVLEPVPVGEPVTWCHRMVVCAKKNGKPRRTVDFQALNLHATRETHHTQSPFHQVHSIPSGKKKCVFDCWNGYHSVPLHEDDRHLTTFITPWGPYRYKTAPQGYIVSGDGQLDRQLSPNSLDICGRHGIILNPDKFVFGQDNVEFAGFEITPTNVRPCARYLDAIRNFPTPTNLTDIRSWFGLINQVSYAFAASTRMQPFREALKPGTPFIWNEELNNLFNESKTVIVIEIEEGFRIFDKSKPTCLATDWSKSGIGFWLFQKHCQCASTDPFCCPTDWKTTLVGSRFTHAAEAQYAPVKGEALAVADALDKARFFTLGCEDLIIAPKGENLTIQIQDGTHSRRETADAVSRHPTGPNNPEKLLLPDDVASTRESTNPPDMDPYRHSFLTGIRCADLASATTSSSINDELTSSASSALNAVAVTWDNVKLATTSDSAMRMLASIIESGFPDLCHELPRELHEYFQFRENLYTVDGVILYNDRVVIAPLLRENILATLHSVHQGVTSMIARA</sequence>
<dbReference type="GO" id="GO:0004519">
    <property type="term" value="F:endonuclease activity"/>
    <property type="evidence" value="ECO:0007669"/>
    <property type="project" value="UniProtKB-KW"/>
</dbReference>
<dbReference type="GO" id="GO:0003964">
    <property type="term" value="F:RNA-directed DNA polymerase activity"/>
    <property type="evidence" value="ECO:0007669"/>
    <property type="project" value="UniProtKB-KW"/>
</dbReference>
<proteinExistence type="predicted"/>
<dbReference type="OrthoDB" id="6139267at2759"/>
<dbReference type="AlphaFoldDB" id="A0A6S7H225"/>
<keyword evidence="4" id="KW-0255">Endonuclease</keyword>
<evidence type="ECO:0000313" key="8">
    <source>
        <dbReference type="EMBL" id="CAB3996762.1"/>
    </source>
</evidence>
<dbReference type="SUPFAM" id="SSF56672">
    <property type="entry name" value="DNA/RNA polymerases"/>
    <property type="match status" value="1"/>
</dbReference>
<keyword evidence="5" id="KW-0378">Hydrolase</keyword>
<dbReference type="InterPro" id="IPR050951">
    <property type="entry name" value="Retrovirus_Pol_polyprotein"/>
</dbReference>
<comment type="caution">
    <text evidence="8">The sequence shown here is derived from an EMBL/GenBank/DDBJ whole genome shotgun (WGS) entry which is preliminary data.</text>
</comment>
<evidence type="ECO:0000256" key="6">
    <source>
        <dbReference type="ARBA" id="ARBA00022918"/>
    </source>
</evidence>
<dbReference type="InterPro" id="IPR043128">
    <property type="entry name" value="Rev_trsase/Diguanyl_cyclase"/>
</dbReference>